<dbReference type="InterPro" id="IPR050270">
    <property type="entry name" value="DegV_domain_contain"/>
</dbReference>
<evidence type="ECO:0000313" key="3">
    <source>
        <dbReference type="Proteomes" id="UP000230790"/>
    </source>
</evidence>
<dbReference type="PANTHER" id="PTHR33434:SF2">
    <property type="entry name" value="FATTY ACID-BINDING PROTEIN TM_1468"/>
    <property type="match status" value="1"/>
</dbReference>
<sequence>MGEGAALRPPRKAMVKVVTDSTGDVPVDIVRRLGIIVLPMIVEVDGVTHQDGVTLTREQFYASLPSYTSFPKTAAASPERFADAYRAAHAAGADGVVSVHIARTVSGVCNAAELAASEAADAGIPVRVVDSGSMTMGLGHLVITAAEMAQQGATLDAIVSTLEAMKQRIRILAMADTLKYLRKSGRVSSLTAGIGELLQIKLLIELKQGAITQLDRVRTRGRGVERLIEAVRQTPGAPRCFSIVYTGGDQASDIARIRRELEPIAPIEPPTPVLVTPVIGAHFGPMGLGVVIVNERAHV</sequence>
<accession>A0A2M8QF73</accession>
<dbReference type="InterPro" id="IPR043168">
    <property type="entry name" value="DegV_C"/>
</dbReference>
<dbReference type="Gene3D" id="3.30.1180.10">
    <property type="match status" value="1"/>
</dbReference>
<dbReference type="SUPFAM" id="SSF82549">
    <property type="entry name" value="DAK1/DegV-like"/>
    <property type="match status" value="1"/>
</dbReference>
<dbReference type="NCBIfam" id="TIGR00762">
    <property type="entry name" value="DegV"/>
    <property type="match status" value="1"/>
</dbReference>
<dbReference type="Pfam" id="PF02645">
    <property type="entry name" value="DegV"/>
    <property type="match status" value="1"/>
</dbReference>
<protein>
    <recommendedName>
        <fullName evidence="4">DegV family protein</fullName>
    </recommendedName>
</protein>
<dbReference type="AlphaFoldDB" id="A0A2M8QF73"/>
<dbReference type="PROSITE" id="PS51482">
    <property type="entry name" value="DEGV"/>
    <property type="match status" value="1"/>
</dbReference>
<gene>
    <name evidence="2" type="ORF">CUN48_03415</name>
</gene>
<dbReference type="GO" id="GO:0008289">
    <property type="term" value="F:lipid binding"/>
    <property type="evidence" value="ECO:0007669"/>
    <property type="project" value="UniProtKB-KW"/>
</dbReference>
<dbReference type="Proteomes" id="UP000230790">
    <property type="component" value="Unassembled WGS sequence"/>
</dbReference>
<proteinExistence type="predicted"/>
<comment type="caution">
    <text evidence="2">The sequence shown here is derived from an EMBL/GenBank/DDBJ whole genome shotgun (WGS) entry which is preliminary data.</text>
</comment>
<name>A0A2M8QF73_9CHLR</name>
<evidence type="ECO:0000313" key="2">
    <source>
        <dbReference type="EMBL" id="PJF48457.1"/>
    </source>
</evidence>
<dbReference type="EMBL" id="PGTN01000014">
    <property type="protein sequence ID" value="PJF48457.1"/>
    <property type="molecule type" value="Genomic_DNA"/>
</dbReference>
<keyword evidence="1" id="KW-0446">Lipid-binding</keyword>
<reference evidence="2 3" key="1">
    <citation type="submission" date="2017-11" db="EMBL/GenBank/DDBJ databases">
        <title>Evolution of Phototrophy in the Chloroflexi Phylum Driven by Horizontal Gene Transfer.</title>
        <authorList>
            <person name="Ward L.M."/>
            <person name="Hemp J."/>
            <person name="Shih P.M."/>
            <person name="Mcglynn S.E."/>
            <person name="Fischer W."/>
        </authorList>
    </citation>
    <scope>NUCLEOTIDE SEQUENCE [LARGE SCALE GENOMIC DNA]</scope>
    <source>
        <strain evidence="2">JP3_7</strain>
    </source>
</reference>
<evidence type="ECO:0008006" key="4">
    <source>
        <dbReference type="Google" id="ProtNLM"/>
    </source>
</evidence>
<dbReference type="InterPro" id="IPR003797">
    <property type="entry name" value="DegV"/>
</dbReference>
<evidence type="ECO:0000256" key="1">
    <source>
        <dbReference type="ARBA" id="ARBA00023121"/>
    </source>
</evidence>
<dbReference type="PANTHER" id="PTHR33434">
    <property type="entry name" value="DEGV DOMAIN-CONTAINING PROTEIN DR_1986-RELATED"/>
    <property type="match status" value="1"/>
</dbReference>
<organism evidence="2 3">
    <name type="scientific">Candidatus Thermofonsia Clade 3 bacterium</name>
    <dbReference type="NCBI Taxonomy" id="2364212"/>
    <lineage>
        <taxon>Bacteria</taxon>
        <taxon>Bacillati</taxon>
        <taxon>Chloroflexota</taxon>
        <taxon>Candidatus Thermofontia</taxon>
        <taxon>Candidatus Thermofonsia Clade 3</taxon>
    </lineage>
</organism>
<dbReference type="Gene3D" id="3.40.50.10170">
    <property type="match status" value="1"/>
</dbReference>